<dbReference type="EMBL" id="DWZJ01000098">
    <property type="protein sequence ID" value="HJB14135.1"/>
    <property type="molecule type" value="Genomic_DNA"/>
</dbReference>
<proteinExistence type="predicted"/>
<evidence type="ECO:0000313" key="1">
    <source>
        <dbReference type="EMBL" id="HJB14135.1"/>
    </source>
</evidence>
<protein>
    <submittedName>
        <fullName evidence="1">Uncharacterized protein</fullName>
    </submittedName>
</protein>
<accession>A0A9D2RS86</accession>
<dbReference type="AlphaFoldDB" id="A0A9D2RS86"/>
<gene>
    <name evidence="1" type="ORF">H9787_10575</name>
</gene>
<sequence length="129" mass="14091">MQIRNLRLTLDALSHGGPVILKSVAPDYEYDGDNRRTDKVVGLRVTVVFPGNGYDTQTVKVTDPTDRLSVLLDKATPSHPVYVDFDGFTASVYTMRGEDGRWRTGVSAKAAAVRVVQAPDDLDLGPEVD</sequence>
<comment type="caution">
    <text evidence="1">The sequence shown here is derived from an EMBL/GenBank/DDBJ whole genome shotgun (WGS) entry which is preliminary data.</text>
</comment>
<reference evidence="1" key="1">
    <citation type="journal article" date="2021" name="PeerJ">
        <title>Extensive microbial diversity within the chicken gut microbiome revealed by metagenomics and culture.</title>
        <authorList>
            <person name="Gilroy R."/>
            <person name="Ravi A."/>
            <person name="Getino M."/>
            <person name="Pursley I."/>
            <person name="Horton D.L."/>
            <person name="Alikhan N.F."/>
            <person name="Baker D."/>
            <person name="Gharbi K."/>
            <person name="Hall N."/>
            <person name="Watson M."/>
            <person name="Adriaenssens E.M."/>
            <person name="Foster-Nyarko E."/>
            <person name="Jarju S."/>
            <person name="Secka A."/>
            <person name="Antonio M."/>
            <person name="Oren A."/>
            <person name="Chaudhuri R.R."/>
            <person name="La Ragione R."/>
            <person name="Hildebrand F."/>
            <person name="Pallen M.J."/>
        </authorList>
    </citation>
    <scope>NUCLEOTIDE SEQUENCE</scope>
    <source>
        <strain evidence="1">ChiBcec18-1249</strain>
    </source>
</reference>
<evidence type="ECO:0000313" key="2">
    <source>
        <dbReference type="Proteomes" id="UP000823824"/>
    </source>
</evidence>
<organism evidence="1 2">
    <name type="scientific">Candidatus Oscillibacter excrementigallinarum</name>
    <dbReference type="NCBI Taxonomy" id="2838716"/>
    <lineage>
        <taxon>Bacteria</taxon>
        <taxon>Bacillati</taxon>
        <taxon>Bacillota</taxon>
        <taxon>Clostridia</taxon>
        <taxon>Eubacteriales</taxon>
        <taxon>Oscillospiraceae</taxon>
        <taxon>Oscillibacter</taxon>
    </lineage>
</organism>
<reference evidence="1" key="2">
    <citation type="submission" date="2021-04" db="EMBL/GenBank/DDBJ databases">
        <authorList>
            <person name="Gilroy R."/>
        </authorList>
    </citation>
    <scope>NUCLEOTIDE SEQUENCE</scope>
    <source>
        <strain evidence="1">ChiBcec18-1249</strain>
    </source>
</reference>
<dbReference type="Proteomes" id="UP000823824">
    <property type="component" value="Unassembled WGS sequence"/>
</dbReference>
<name>A0A9D2RS86_9FIRM</name>